<keyword evidence="1" id="KW-1133">Transmembrane helix</keyword>
<feature type="chain" id="PRO_5021422024" evidence="2">
    <location>
        <begin position="22"/>
        <end position="386"/>
    </location>
</feature>
<keyword evidence="3" id="KW-0378">Hydrolase</keyword>
<reference evidence="3 4" key="1">
    <citation type="submission" date="2019-03" db="EMBL/GenBank/DDBJ databases">
        <title>Cohnella endophytica sp. nov., a novel endophytic bacterium isolated from bark of Sonneratia apetala.</title>
        <authorList>
            <person name="Tuo L."/>
        </authorList>
    </citation>
    <scope>NUCLEOTIDE SEQUENCE [LARGE SCALE GENOMIC DNA]</scope>
    <source>
        <strain evidence="3 4">CCTCC AB 208254</strain>
    </source>
</reference>
<gene>
    <name evidence="3" type="ORF">E2980_09080</name>
</gene>
<dbReference type="GO" id="GO:0016787">
    <property type="term" value="F:hydrolase activity"/>
    <property type="evidence" value="ECO:0007669"/>
    <property type="project" value="UniProtKB-KW"/>
</dbReference>
<dbReference type="EMBL" id="SOMN01000009">
    <property type="protein sequence ID" value="TFE27467.1"/>
    <property type="molecule type" value="Genomic_DNA"/>
</dbReference>
<dbReference type="Proteomes" id="UP000297900">
    <property type="component" value="Unassembled WGS sequence"/>
</dbReference>
<comment type="caution">
    <text evidence="3">The sequence shown here is derived from an EMBL/GenBank/DDBJ whole genome shotgun (WGS) entry which is preliminary data.</text>
</comment>
<accession>A0A4Y8M0T8</accession>
<evidence type="ECO:0000313" key="4">
    <source>
        <dbReference type="Proteomes" id="UP000297900"/>
    </source>
</evidence>
<organism evidence="3 4">
    <name type="scientific">Cohnella luojiensis</name>
    <dbReference type="NCBI Taxonomy" id="652876"/>
    <lineage>
        <taxon>Bacteria</taxon>
        <taxon>Bacillati</taxon>
        <taxon>Bacillota</taxon>
        <taxon>Bacilli</taxon>
        <taxon>Bacillales</taxon>
        <taxon>Paenibacillaceae</taxon>
        <taxon>Cohnella</taxon>
    </lineage>
</organism>
<dbReference type="InterPro" id="IPR015943">
    <property type="entry name" value="WD40/YVTN_repeat-like_dom_sf"/>
</dbReference>
<evidence type="ECO:0000313" key="3">
    <source>
        <dbReference type="EMBL" id="TFE27467.1"/>
    </source>
</evidence>
<dbReference type="InterPro" id="IPR054817">
    <property type="entry name" value="Glycosyl_F510_1955-like"/>
</dbReference>
<proteinExistence type="predicted"/>
<feature type="signal peptide" evidence="2">
    <location>
        <begin position="1"/>
        <end position="21"/>
    </location>
</feature>
<keyword evidence="1" id="KW-0472">Membrane</keyword>
<feature type="transmembrane region" description="Helical" evidence="1">
    <location>
        <begin position="89"/>
        <end position="108"/>
    </location>
</feature>
<sequence>MKKMVVGLLFGLFFATSQALAHGTAEEHQAESSGNLMNYFMIGTIGLFVLFLVLHFKANNKANKLTNVKKQVDREIRSKLTKWAIRYKWLYIVFLLGSLILGGISLLGGGASNITLHHIHGLGYSPDGNKLLIPAHDGIRMYEGGSWSVPPGDKNDYMGFSAVDDGFYSSGHPGPGSSMSNPIGIIKSNDEGKTILKLALEGETDFHDMSVGYKTHAIYVFNPAPNSKMTSLGLFYSLDETKTWTKSESRGVEGEPAALAVHQVKENIIALGTQTGAYISRDYGKRFEKIVSDLQVTALYFDNEGKLMVGGYNQKPVLQVVDIETKSMNTIPIPKLDDDDAITFMAQNPIMAIEMVFATTKKDIYLSHDEGNNWIKIADQGKGKNE</sequence>
<protein>
    <submittedName>
        <fullName evidence="3">Glycosyl hydrolase</fullName>
    </submittedName>
</protein>
<dbReference type="OrthoDB" id="9764804at2"/>
<dbReference type="AlphaFoldDB" id="A0A4Y8M0T8"/>
<keyword evidence="2" id="KW-0732">Signal</keyword>
<evidence type="ECO:0000256" key="2">
    <source>
        <dbReference type="SAM" id="SignalP"/>
    </source>
</evidence>
<keyword evidence="1" id="KW-0812">Transmembrane</keyword>
<dbReference type="SUPFAM" id="SSF110296">
    <property type="entry name" value="Oligoxyloglucan reducing end-specific cellobiohydrolase"/>
    <property type="match status" value="1"/>
</dbReference>
<feature type="transmembrane region" description="Helical" evidence="1">
    <location>
        <begin position="37"/>
        <end position="56"/>
    </location>
</feature>
<dbReference type="NCBIfam" id="NF045728">
    <property type="entry name" value="glycosyl_F510_1955"/>
    <property type="match status" value="1"/>
</dbReference>
<evidence type="ECO:0000256" key="1">
    <source>
        <dbReference type="SAM" id="Phobius"/>
    </source>
</evidence>
<keyword evidence="4" id="KW-1185">Reference proteome</keyword>
<name>A0A4Y8M0T8_9BACL</name>
<dbReference type="RefSeq" id="WP_135151876.1">
    <property type="nucleotide sequence ID" value="NZ_SOMN01000009.1"/>
</dbReference>
<dbReference type="Gene3D" id="2.130.10.10">
    <property type="entry name" value="YVTN repeat-like/Quinoprotein amine dehydrogenase"/>
    <property type="match status" value="1"/>
</dbReference>